<evidence type="ECO:0000313" key="6">
    <source>
        <dbReference type="EMBL" id="OGG39756.1"/>
    </source>
</evidence>
<feature type="non-terminal residue" evidence="6">
    <location>
        <position position="170"/>
    </location>
</feature>
<organism evidence="6 7">
    <name type="scientific">Candidatus Kaiserbacteria bacterium GWA2_50_9</name>
    <dbReference type="NCBI Taxonomy" id="1798474"/>
    <lineage>
        <taxon>Bacteria</taxon>
        <taxon>Candidatus Kaiseribacteriota</taxon>
    </lineage>
</organism>
<dbReference type="FunFam" id="1.10.8.10:FF:000001">
    <property type="entry name" value="Elongation factor Ts"/>
    <property type="match status" value="1"/>
</dbReference>
<dbReference type="CDD" id="cd14275">
    <property type="entry name" value="UBA_EF-Ts"/>
    <property type="match status" value="1"/>
</dbReference>
<dbReference type="Gene3D" id="1.10.286.20">
    <property type="match status" value="1"/>
</dbReference>
<dbReference type="InterPro" id="IPR009060">
    <property type="entry name" value="UBA-like_sf"/>
</dbReference>
<dbReference type="Gene3D" id="3.30.479.20">
    <property type="entry name" value="Elongation factor Ts, dimerisation domain"/>
    <property type="match status" value="1"/>
</dbReference>
<comment type="caution">
    <text evidence="6">The sequence shown here is derived from an EMBL/GenBank/DDBJ whole genome shotgun (WGS) entry which is preliminary data.</text>
</comment>
<dbReference type="SUPFAM" id="SSF54713">
    <property type="entry name" value="Elongation factor Ts (EF-Ts), dimerisation domain"/>
    <property type="match status" value="1"/>
</dbReference>
<dbReference type="InterPro" id="IPR036402">
    <property type="entry name" value="EF-Ts_dimer_sf"/>
</dbReference>
<evidence type="ECO:0000256" key="4">
    <source>
        <dbReference type="ARBA" id="ARBA00022917"/>
    </source>
</evidence>
<name>A0A1F6BS53_9BACT</name>
<keyword evidence="4" id="KW-0648">Protein biosynthesis</keyword>
<dbReference type="Proteomes" id="UP000179014">
    <property type="component" value="Unassembled WGS sequence"/>
</dbReference>
<dbReference type="InterPro" id="IPR014039">
    <property type="entry name" value="Transl_elong_EFTs/EF1B_dimer"/>
</dbReference>
<gene>
    <name evidence="6" type="ORF">A2118_01775</name>
</gene>
<dbReference type="PANTHER" id="PTHR11741">
    <property type="entry name" value="ELONGATION FACTOR TS"/>
    <property type="match status" value="1"/>
</dbReference>
<reference evidence="6 7" key="1">
    <citation type="journal article" date="2016" name="Nat. Commun.">
        <title>Thousands of microbial genomes shed light on interconnected biogeochemical processes in an aquifer system.</title>
        <authorList>
            <person name="Anantharaman K."/>
            <person name="Brown C.T."/>
            <person name="Hug L.A."/>
            <person name="Sharon I."/>
            <person name="Castelle C.J."/>
            <person name="Probst A.J."/>
            <person name="Thomas B.C."/>
            <person name="Singh A."/>
            <person name="Wilkins M.J."/>
            <person name="Karaoz U."/>
            <person name="Brodie E.L."/>
            <person name="Williams K.H."/>
            <person name="Hubbard S.S."/>
            <person name="Banfield J.F."/>
        </authorList>
    </citation>
    <scope>NUCLEOTIDE SEQUENCE [LARGE SCALE GENOMIC DNA]</scope>
</reference>
<dbReference type="SUPFAM" id="SSF46934">
    <property type="entry name" value="UBA-like"/>
    <property type="match status" value="1"/>
</dbReference>
<comment type="similarity">
    <text evidence="1">Belongs to the EF-Ts family.</text>
</comment>
<dbReference type="GO" id="GO:0003746">
    <property type="term" value="F:translation elongation factor activity"/>
    <property type="evidence" value="ECO:0007669"/>
    <property type="project" value="UniProtKB-KW"/>
</dbReference>
<dbReference type="Pfam" id="PF00889">
    <property type="entry name" value="EF_TS"/>
    <property type="match status" value="1"/>
</dbReference>
<dbReference type="InterPro" id="IPR001816">
    <property type="entry name" value="Transl_elong_EFTs/EF1B"/>
</dbReference>
<evidence type="ECO:0000256" key="1">
    <source>
        <dbReference type="ARBA" id="ARBA00005532"/>
    </source>
</evidence>
<dbReference type="STRING" id="1798474.A2118_01775"/>
<sequence>MELTTEIIKELREKTGVSVMQCKKALEEAGGDLAKAEVILKKHSAASAEKKAERTLKAGAIGSYVHDGNIGAMVVLSCETDFVAKNPEFGTLARDIAMQVTATNPMYTVMLEISEEAKQAAVAVFEKEVAGKPKEMQAKILEGKLASHFRDHVLLEQPFIKDESKTVQGL</sequence>
<evidence type="ECO:0000256" key="2">
    <source>
        <dbReference type="ARBA" id="ARBA00016956"/>
    </source>
</evidence>
<dbReference type="AlphaFoldDB" id="A0A1F6BS53"/>
<dbReference type="PANTHER" id="PTHR11741:SF0">
    <property type="entry name" value="ELONGATION FACTOR TS, MITOCHONDRIAL"/>
    <property type="match status" value="1"/>
</dbReference>
<dbReference type="HAMAP" id="MF_00050">
    <property type="entry name" value="EF_Ts"/>
    <property type="match status" value="1"/>
</dbReference>
<dbReference type="Gene3D" id="1.10.8.10">
    <property type="entry name" value="DNA helicase RuvA subunit, C-terminal domain"/>
    <property type="match status" value="1"/>
</dbReference>
<evidence type="ECO:0000259" key="5">
    <source>
        <dbReference type="Pfam" id="PF00889"/>
    </source>
</evidence>
<protein>
    <recommendedName>
        <fullName evidence="2">Elongation factor Ts</fullName>
    </recommendedName>
</protein>
<feature type="domain" description="Translation elongation factor EFTs/EF1B dimerisation" evidence="5">
    <location>
        <begin position="56"/>
        <end position="168"/>
    </location>
</feature>
<evidence type="ECO:0000313" key="7">
    <source>
        <dbReference type="Proteomes" id="UP000179014"/>
    </source>
</evidence>
<accession>A0A1F6BS53</accession>
<keyword evidence="3" id="KW-0251">Elongation factor</keyword>
<proteinExistence type="inferred from homology"/>
<evidence type="ECO:0000256" key="3">
    <source>
        <dbReference type="ARBA" id="ARBA00022768"/>
    </source>
</evidence>
<dbReference type="EMBL" id="MFKN01000042">
    <property type="protein sequence ID" value="OGG39756.1"/>
    <property type="molecule type" value="Genomic_DNA"/>
</dbReference>